<dbReference type="AlphaFoldDB" id="A0A2Z4G981"/>
<feature type="transmembrane region" description="Helical" evidence="5">
    <location>
        <begin position="201"/>
        <end position="222"/>
    </location>
</feature>
<evidence type="ECO:0000256" key="4">
    <source>
        <dbReference type="ARBA" id="ARBA00023136"/>
    </source>
</evidence>
<dbReference type="InterPro" id="IPR004841">
    <property type="entry name" value="AA-permease/SLC12A_dom"/>
</dbReference>
<keyword evidence="3 5" id="KW-1133">Transmembrane helix</keyword>
<feature type="transmembrane region" description="Helical" evidence="5">
    <location>
        <begin position="12"/>
        <end position="32"/>
    </location>
</feature>
<evidence type="ECO:0000259" key="6">
    <source>
        <dbReference type="Pfam" id="PF00324"/>
    </source>
</evidence>
<dbReference type="KEGG" id="als:DJ013_06100"/>
<keyword evidence="2 5" id="KW-0812">Transmembrane</keyword>
<feature type="transmembrane region" description="Helical" evidence="5">
    <location>
        <begin position="359"/>
        <end position="382"/>
    </location>
</feature>
<evidence type="ECO:0000313" key="7">
    <source>
        <dbReference type="EMBL" id="AWV97761.1"/>
    </source>
</evidence>
<feature type="domain" description="Amino acid permease/ SLC12A" evidence="6">
    <location>
        <begin position="13"/>
        <end position="445"/>
    </location>
</feature>
<evidence type="ECO:0000256" key="5">
    <source>
        <dbReference type="SAM" id="Phobius"/>
    </source>
</evidence>
<dbReference type="Pfam" id="PF00324">
    <property type="entry name" value="AA_permease"/>
    <property type="match status" value="1"/>
</dbReference>
<gene>
    <name evidence="7" type="ORF">DJ013_06100</name>
</gene>
<keyword evidence="4 5" id="KW-0472">Membrane</keyword>
<dbReference type="PANTHER" id="PTHR11827:SF72">
    <property type="entry name" value="GH08340P"/>
    <property type="match status" value="1"/>
</dbReference>
<organism evidence="7 8">
    <name type="scientific">Arcticibacterium luteifluviistationis</name>
    <dbReference type="NCBI Taxonomy" id="1784714"/>
    <lineage>
        <taxon>Bacteria</taxon>
        <taxon>Pseudomonadati</taxon>
        <taxon>Bacteroidota</taxon>
        <taxon>Cytophagia</taxon>
        <taxon>Cytophagales</taxon>
        <taxon>Leadbetterellaceae</taxon>
        <taxon>Arcticibacterium</taxon>
    </lineage>
</organism>
<reference evidence="7 8" key="1">
    <citation type="submission" date="2018-05" db="EMBL/GenBank/DDBJ databases">
        <title>Complete genome sequence of Arcticibacterium luteifluviistationis SM1504T, a cytophagaceae bacterium isolated from Arctic surface seawater.</title>
        <authorList>
            <person name="Li Y."/>
            <person name="Qin Q.-L."/>
        </authorList>
    </citation>
    <scope>NUCLEOTIDE SEQUENCE [LARGE SCALE GENOMIC DNA]</scope>
    <source>
        <strain evidence="7 8">SM1504</strain>
    </source>
</reference>
<evidence type="ECO:0000256" key="3">
    <source>
        <dbReference type="ARBA" id="ARBA00022989"/>
    </source>
</evidence>
<evidence type="ECO:0000256" key="1">
    <source>
        <dbReference type="ARBA" id="ARBA00004141"/>
    </source>
</evidence>
<feature type="transmembrane region" description="Helical" evidence="5">
    <location>
        <begin position="82"/>
        <end position="109"/>
    </location>
</feature>
<dbReference type="RefSeq" id="WP_111370863.1">
    <property type="nucleotide sequence ID" value="NZ_CP029480.1"/>
</dbReference>
<feature type="transmembrane region" description="Helical" evidence="5">
    <location>
        <begin position="38"/>
        <end position="61"/>
    </location>
</feature>
<feature type="transmembrane region" description="Helical" evidence="5">
    <location>
        <begin position="417"/>
        <end position="434"/>
    </location>
</feature>
<evidence type="ECO:0000256" key="2">
    <source>
        <dbReference type="ARBA" id="ARBA00022692"/>
    </source>
</evidence>
<proteinExistence type="predicted"/>
<protein>
    <submittedName>
        <fullName evidence="7">Amino acid permease</fullName>
    </submittedName>
</protein>
<feature type="transmembrane region" description="Helical" evidence="5">
    <location>
        <begin position="394"/>
        <end position="411"/>
    </location>
</feature>
<sequence>MTENQNKFGTAPVFFTAVSTILGAILFLRFGYSVGTVGLGGTLIIVLIGHAVTIPTAMALSEIATNIKVEGGGAYYIISRSFGLVIGSTIGVALYLSQAISVAFYIIAFTEAFSPFFDWLFDNYIFMPWANWLLHQSQTLAIPALFALTSIVLVKGAKLGIQTLYWVVAILTVALIAFFLGKPIEVDPLATPPPPIPEVSIFTVFAIIFPAFTGIISGVGLSGDLKDPGKSIPLGTLTATFFGMIIYILIALKLYNSATLPMLADTSRLVMSDIAIQGWWLIPLGLAAATISSAIGSILVAPRTLQAMAKDKVFPGPAVNTWLAQGKGQGDDPYNASIVTGTIALFFILLGKLDAVAEVISMFFMVTYGSLCLISFMQHFAGDPSYRPRFKSKWYISLFGAVACFGLMFFMNSGYAFISIFFMLALYFTLNYFTTDKKNIAVIFQGVMYQISRKIHVFLQKSDKEANTSWRPSAVFLSPHTFQRLDAFNLTRWISHKYGFGTYIHHIDGYLSKQANQDAKLMKNRMIKMAQATKSEVYIDTLINQNLASSISQVVQLPSISGTENNMLLFDHARNNPTEIQTIVDNFKLIQAANFDIGILSTSERQFGLMKEIHIWITSSDYENANLMILMAYVISAHPDWKNGIIKVFYVFPKATIQQEKEKIAKMISSGQLPISSKNIEFIDRDEGVALNSIIMKNSPDADLLILGFLSEALKRFGTGVFEGYSDLCNILFVNTEEGKQIK</sequence>
<dbReference type="PANTHER" id="PTHR11827">
    <property type="entry name" value="SOLUTE CARRIER FAMILY 12, CATION COTRANSPORTERS"/>
    <property type="match status" value="1"/>
</dbReference>
<dbReference type="OrthoDB" id="3181223at2"/>
<evidence type="ECO:0000313" key="8">
    <source>
        <dbReference type="Proteomes" id="UP000249873"/>
    </source>
</evidence>
<dbReference type="InterPro" id="IPR004842">
    <property type="entry name" value="SLC12A_fam"/>
</dbReference>
<feature type="transmembrane region" description="Helical" evidence="5">
    <location>
        <begin position="334"/>
        <end position="353"/>
    </location>
</feature>
<dbReference type="GO" id="GO:0015377">
    <property type="term" value="F:chloride:monoatomic cation symporter activity"/>
    <property type="evidence" value="ECO:0007669"/>
    <property type="project" value="InterPro"/>
</dbReference>
<dbReference type="Gene3D" id="1.20.1740.10">
    <property type="entry name" value="Amino acid/polyamine transporter I"/>
    <property type="match status" value="1"/>
</dbReference>
<feature type="transmembrane region" description="Helical" evidence="5">
    <location>
        <begin position="275"/>
        <end position="300"/>
    </location>
</feature>
<name>A0A2Z4G981_9BACT</name>
<feature type="transmembrane region" description="Helical" evidence="5">
    <location>
        <begin position="234"/>
        <end position="255"/>
    </location>
</feature>
<dbReference type="GO" id="GO:0016020">
    <property type="term" value="C:membrane"/>
    <property type="evidence" value="ECO:0007669"/>
    <property type="project" value="UniProtKB-SubCell"/>
</dbReference>
<dbReference type="Proteomes" id="UP000249873">
    <property type="component" value="Chromosome"/>
</dbReference>
<feature type="transmembrane region" description="Helical" evidence="5">
    <location>
        <begin position="129"/>
        <end position="154"/>
    </location>
</feature>
<dbReference type="EMBL" id="CP029480">
    <property type="protein sequence ID" value="AWV97761.1"/>
    <property type="molecule type" value="Genomic_DNA"/>
</dbReference>
<accession>A0A2Z4G981</accession>
<feature type="transmembrane region" description="Helical" evidence="5">
    <location>
        <begin position="163"/>
        <end position="181"/>
    </location>
</feature>
<comment type="subcellular location">
    <subcellularLocation>
        <location evidence="1">Membrane</location>
        <topology evidence="1">Multi-pass membrane protein</topology>
    </subcellularLocation>
</comment>
<keyword evidence="8" id="KW-1185">Reference proteome</keyword>